<evidence type="ECO:0000313" key="5">
    <source>
        <dbReference type="Proteomes" id="UP000567179"/>
    </source>
</evidence>
<feature type="compositionally biased region" description="Basic and acidic residues" evidence="1">
    <location>
        <begin position="412"/>
        <end position="433"/>
    </location>
</feature>
<proteinExistence type="predicted"/>
<comment type="caution">
    <text evidence="4">The sequence shown here is derived from an EMBL/GenBank/DDBJ whole genome shotgun (WGS) entry which is preliminary data.</text>
</comment>
<organism evidence="4 5">
    <name type="scientific">Psilocybe cf. subviscida</name>
    <dbReference type="NCBI Taxonomy" id="2480587"/>
    <lineage>
        <taxon>Eukaryota</taxon>
        <taxon>Fungi</taxon>
        <taxon>Dikarya</taxon>
        <taxon>Basidiomycota</taxon>
        <taxon>Agaricomycotina</taxon>
        <taxon>Agaricomycetes</taxon>
        <taxon>Agaricomycetidae</taxon>
        <taxon>Agaricales</taxon>
        <taxon>Agaricineae</taxon>
        <taxon>Strophariaceae</taxon>
        <taxon>Psilocybe</taxon>
    </lineage>
</organism>
<dbReference type="Gene3D" id="3.40.50.1820">
    <property type="entry name" value="alpha/beta hydrolase"/>
    <property type="match status" value="1"/>
</dbReference>
<dbReference type="SUPFAM" id="SSF53474">
    <property type="entry name" value="alpha/beta-Hydrolases"/>
    <property type="match status" value="1"/>
</dbReference>
<feature type="region of interest" description="Disordered" evidence="1">
    <location>
        <begin position="412"/>
        <end position="497"/>
    </location>
</feature>
<dbReference type="InterPro" id="IPR029058">
    <property type="entry name" value="AB_hydrolase_fold"/>
</dbReference>
<dbReference type="Proteomes" id="UP000567179">
    <property type="component" value="Unassembled WGS sequence"/>
</dbReference>
<name>A0A8H5BRD9_9AGAR</name>
<sequence length="549" mass="61705">MHNQLVLFKWALCFALPPAPINCGLHHTMAFPEFKRYRDTPFAIFDSGAPVDSLDYTTLILVHGIASNSGSFLRLLPLGTANNTRFVLLNRRDYRGSLPIPEDEVRALSIADASGDDAHAQSVVIDYMRRRGRELFDFLCTFASSERIPVVQRHAPPGRTSAVAKGGIVLVGWSSGGIWATNLLANISRYASEEVNLQKYIARFVLYDTPHRFLGYEPATPDDHYNPVYDPDIPPAQKVQAFRMYASAYYNHGTVPGVFEDRYALEEPRPSVLNFTPEETAYVQDGSPMQPGGSEITIVDLGNKYRVFEMLKNDMLYTNDQSGEGRQGDLEISDWNDLEVLVLWGERSVWQMPKAAWELEKELKEGRLGGKLMRKVEVVKVPGGNHFFHWDRPEEAVRMFLTMHDNDPETLEREKHRNLSGQHDKKSSPHDHAPGWNESLASASEAFVKADKSPRSAADMQNETVSHFKARTEEESTTSSAKDEVKGPLSGARGSNANEEVIAKKRTVIHERDFPNAIEIEIESDQWMTPSEADVKADRGEFPTSAKHD</sequence>
<dbReference type="EMBL" id="JAACJJ010000014">
    <property type="protein sequence ID" value="KAF5326932.1"/>
    <property type="molecule type" value="Genomic_DNA"/>
</dbReference>
<feature type="region of interest" description="Disordered" evidence="1">
    <location>
        <begin position="521"/>
        <end position="549"/>
    </location>
</feature>
<evidence type="ECO:0000313" key="4">
    <source>
        <dbReference type="EMBL" id="KAF5326932.1"/>
    </source>
</evidence>
<protein>
    <recommendedName>
        <fullName evidence="3">AB hydrolase-1 domain-containing protein</fullName>
    </recommendedName>
</protein>
<keyword evidence="2" id="KW-0732">Signal</keyword>
<feature type="compositionally biased region" description="Basic and acidic residues" evidence="1">
    <location>
        <begin position="533"/>
        <end position="549"/>
    </location>
</feature>
<feature type="domain" description="AB hydrolase-1" evidence="3">
    <location>
        <begin position="59"/>
        <end position="397"/>
    </location>
</feature>
<dbReference type="Pfam" id="PF12697">
    <property type="entry name" value="Abhydrolase_6"/>
    <property type="match status" value="1"/>
</dbReference>
<feature type="chain" id="PRO_5034979569" description="AB hydrolase-1 domain-containing protein" evidence="2">
    <location>
        <begin position="16"/>
        <end position="549"/>
    </location>
</feature>
<dbReference type="AlphaFoldDB" id="A0A8H5BRD9"/>
<accession>A0A8H5BRD9</accession>
<keyword evidence="5" id="KW-1185">Reference proteome</keyword>
<evidence type="ECO:0000256" key="2">
    <source>
        <dbReference type="SAM" id="SignalP"/>
    </source>
</evidence>
<evidence type="ECO:0000259" key="3">
    <source>
        <dbReference type="Pfam" id="PF12697"/>
    </source>
</evidence>
<gene>
    <name evidence="4" type="ORF">D9619_004290</name>
</gene>
<feature type="signal peptide" evidence="2">
    <location>
        <begin position="1"/>
        <end position="15"/>
    </location>
</feature>
<dbReference type="InterPro" id="IPR000073">
    <property type="entry name" value="AB_hydrolase_1"/>
</dbReference>
<evidence type="ECO:0000256" key="1">
    <source>
        <dbReference type="SAM" id="MobiDB-lite"/>
    </source>
</evidence>
<dbReference type="OrthoDB" id="529205at2759"/>
<reference evidence="4 5" key="1">
    <citation type="journal article" date="2020" name="ISME J.">
        <title>Uncovering the hidden diversity of litter-decomposition mechanisms in mushroom-forming fungi.</title>
        <authorList>
            <person name="Floudas D."/>
            <person name="Bentzer J."/>
            <person name="Ahren D."/>
            <person name="Johansson T."/>
            <person name="Persson P."/>
            <person name="Tunlid A."/>
        </authorList>
    </citation>
    <scope>NUCLEOTIDE SEQUENCE [LARGE SCALE GENOMIC DNA]</scope>
    <source>
        <strain evidence="4 5">CBS 101986</strain>
    </source>
</reference>